<dbReference type="PANTHER" id="PTHR31170">
    <property type="entry name" value="BNAC04G53230D PROTEIN"/>
    <property type="match status" value="1"/>
</dbReference>
<gene>
    <name evidence="2" type="ORF">SASPL_147288</name>
</gene>
<organism evidence="2">
    <name type="scientific">Salvia splendens</name>
    <name type="common">Scarlet sage</name>
    <dbReference type="NCBI Taxonomy" id="180675"/>
    <lineage>
        <taxon>Eukaryota</taxon>
        <taxon>Viridiplantae</taxon>
        <taxon>Streptophyta</taxon>
        <taxon>Embryophyta</taxon>
        <taxon>Tracheophyta</taxon>
        <taxon>Spermatophyta</taxon>
        <taxon>Magnoliopsida</taxon>
        <taxon>eudicotyledons</taxon>
        <taxon>Gunneridae</taxon>
        <taxon>Pentapetalae</taxon>
        <taxon>asterids</taxon>
        <taxon>lamiids</taxon>
        <taxon>Lamiales</taxon>
        <taxon>Lamiaceae</taxon>
        <taxon>Nepetoideae</taxon>
        <taxon>Mentheae</taxon>
        <taxon>Salviinae</taxon>
        <taxon>Salvia</taxon>
        <taxon>Salvia subgen. Calosphace</taxon>
        <taxon>core Calosphace</taxon>
    </lineage>
</organism>
<reference evidence="2" key="2">
    <citation type="submission" date="2020-08" db="EMBL/GenBank/DDBJ databases">
        <title>Plant Genome Project.</title>
        <authorList>
            <person name="Zhang R.-G."/>
        </authorList>
    </citation>
    <scope>NUCLEOTIDE SEQUENCE</scope>
    <source>
        <strain evidence="2">Huo1</strain>
        <tissue evidence="2">Leaf</tissue>
    </source>
</reference>
<name>A0A8X8Z6D2_SALSN</name>
<sequence>MSDFNVNIHQLRNDFSNTHSNPSIYRVNDSIRSTNEKAYDPMIISIGPLHRGKSHLKAMEKHKRRYREQLLENSGPLDVYKDAIRSMVKEARDFYAQEIALDDNEFLDMLVLDGLFIVEFLREYKLVDGGGVMRDRNPIFDSEYIVSHILRDLMLFENQIPMSVVEALFCLSKKDEKKEFKDLIWPLSRCHDMPHALTADDATRPKHLLGLVHSVKCFSFAQRRHSNHVKRCEKENINSAMDLTESGIVFRKKAAGKDCSDWLDITFEKRTLYIPELRISDETESLFRNMIAHEYYRSGSSPRYVSDYVFFLHCLMSSTKDVEVLRRCGVISNWLGGDARVYEVVDRLGTNVFNSRDFSYEDVFSSINEHCGLKWNKWIAVLRRHHFNNPWTMLSLVAAVVLLTATIVQTVFTVLSFYKKT</sequence>
<dbReference type="InterPro" id="IPR004158">
    <property type="entry name" value="DUF247_pln"/>
</dbReference>
<evidence type="ECO:0000256" key="1">
    <source>
        <dbReference type="SAM" id="Phobius"/>
    </source>
</evidence>
<keyword evidence="3" id="KW-1185">Reference proteome</keyword>
<dbReference type="AlphaFoldDB" id="A0A8X8Z6D2"/>
<keyword evidence="1" id="KW-0472">Membrane</keyword>
<keyword evidence="1" id="KW-0812">Transmembrane</keyword>
<dbReference type="Proteomes" id="UP000298416">
    <property type="component" value="Unassembled WGS sequence"/>
</dbReference>
<accession>A0A8X8Z6D2</accession>
<reference evidence="2" key="1">
    <citation type="submission" date="2018-01" db="EMBL/GenBank/DDBJ databases">
        <authorList>
            <person name="Mao J.F."/>
        </authorList>
    </citation>
    <scope>NUCLEOTIDE SEQUENCE</scope>
    <source>
        <strain evidence="2">Huo1</strain>
        <tissue evidence="2">Leaf</tissue>
    </source>
</reference>
<comment type="caution">
    <text evidence="2">The sequence shown here is derived from an EMBL/GenBank/DDBJ whole genome shotgun (WGS) entry which is preliminary data.</text>
</comment>
<feature type="transmembrane region" description="Helical" evidence="1">
    <location>
        <begin position="391"/>
        <end position="418"/>
    </location>
</feature>
<evidence type="ECO:0000313" key="2">
    <source>
        <dbReference type="EMBL" id="KAG6393058.1"/>
    </source>
</evidence>
<evidence type="ECO:0000313" key="3">
    <source>
        <dbReference type="Proteomes" id="UP000298416"/>
    </source>
</evidence>
<keyword evidence="1" id="KW-1133">Transmembrane helix</keyword>
<dbReference type="Pfam" id="PF03140">
    <property type="entry name" value="DUF247"/>
    <property type="match status" value="1"/>
</dbReference>
<proteinExistence type="predicted"/>
<dbReference type="EMBL" id="PNBA02000018">
    <property type="protein sequence ID" value="KAG6393058.1"/>
    <property type="molecule type" value="Genomic_DNA"/>
</dbReference>
<dbReference type="OrthoDB" id="672127at2759"/>
<dbReference type="PANTHER" id="PTHR31170:SF25">
    <property type="entry name" value="BNAA09G04570D PROTEIN"/>
    <property type="match status" value="1"/>
</dbReference>
<protein>
    <submittedName>
        <fullName evidence="2">Uncharacterized protein</fullName>
    </submittedName>
</protein>